<dbReference type="InterPro" id="IPR014729">
    <property type="entry name" value="Rossmann-like_a/b/a_fold"/>
</dbReference>
<name>A0A1G2MAN8_9BACT</name>
<sequence length="191" mass="21174">MTDFEKSLALVLSGEEGKADAIILLQGDGYARAPHAVRLFKRGLAPRVVILAGINNKTGGGFYDLPDTVSELGVPKGKILVIREGASTKEEAGLVIDMAQKKGWKKIIIVTSPYHQLRAFLTYLKTVDDRKASLKIINSAARGLPWFEANPWGRRFDLLSVEKKKIEKYAAEGDIATFGRLIEYYRQHDGN</sequence>
<evidence type="ECO:0000313" key="2">
    <source>
        <dbReference type="EMBL" id="OHA20957.1"/>
    </source>
</evidence>
<proteinExistence type="predicted"/>
<dbReference type="EMBL" id="MHRJ01000055">
    <property type="protein sequence ID" value="OHA20957.1"/>
    <property type="molecule type" value="Genomic_DNA"/>
</dbReference>
<organism evidence="2 3">
    <name type="scientific">Candidatus Taylorbacteria bacterium RIFCSPHIGHO2_02_49_25</name>
    <dbReference type="NCBI Taxonomy" id="1802305"/>
    <lineage>
        <taxon>Bacteria</taxon>
        <taxon>Candidatus Tayloriibacteriota</taxon>
    </lineage>
</organism>
<dbReference type="InterPro" id="IPR003848">
    <property type="entry name" value="DUF218"/>
</dbReference>
<dbReference type="Proteomes" id="UP000176493">
    <property type="component" value="Unassembled WGS sequence"/>
</dbReference>
<dbReference type="AlphaFoldDB" id="A0A1G2MAN8"/>
<feature type="domain" description="DUF218" evidence="1">
    <location>
        <begin position="20"/>
        <end position="123"/>
    </location>
</feature>
<dbReference type="Pfam" id="PF02698">
    <property type="entry name" value="DUF218"/>
    <property type="match status" value="1"/>
</dbReference>
<gene>
    <name evidence="2" type="ORF">A2W52_00980</name>
</gene>
<evidence type="ECO:0000313" key="3">
    <source>
        <dbReference type="Proteomes" id="UP000176493"/>
    </source>
</evidence>
<evidence type="ECO:0000259" key="1">
    <source>
        <dbReference type="Pfam" id="PF02698"/>
    </source>
</evidence>
<comment type="caution">
    <text evidence="2">The sequence shown here is derived from an EMBL/GenBank/DDBJ whole genome shotgun (WGS) entry which is preliminary data.</text>
</comment>
<dbReference type="CDD" id="cd06259">
    <property type="entry name" value="YdcF-like"/>
    <property type="match status" value="1"/>
</dbReference>
<reference evidence="2 3" key="1">
    <citation type="journal article" date="2016" name="Nat. Commun.">
        <title>Thousands of microbial genomes shed light on interconnected biogeochemical processes in an aquifer system.</title>
        <authorList>
            <person name="Anantharaman K."/>
            <person name="Brown C.T."/>
            <person name="Hug L.A."/>
            <person name="Sharon I."/>
            <person name="Castelle C.J."/>
            <person name="Probst A.J."/>
            <person name="Thomas B.C."/>
            <person name="Singh A."/>
            <person name="Wilkins M.J."/>
            <person name="Karaoz U."/>
            <person name="Brodie E.L."/>
            <person name="Williams K.H."/>
            <person name="Hubbard S.S."/>
            <person name="Banfield J.F."/>
        </authorList>
    </citation>
    <scope>NUCLEOTIDE SEQUENCE [LARGE SCALE GENOMIC DNA]</scope>
</reference>
<dbReference type="Gene3D" id="3.40.50.620">
    <property type="entry name" value="HUPs"/>
    <property type="match status" value="1"/>
</dbReference>
<accession>A0A1G2MAN8</accession>
<protein>
    <recommendedName>
        <fullName evidence="1">DUF218 domain-containing protein</fullName>
    </recommendedName>
</protein>